<feature type="region of interest" description="Disordered" evidence="7">
    <location>
        <begin position="429"/>
        <end position="453"/>
    </location>
</feature>
<keyword evidence="9" id="KW-1185">Reference proteome</keyword>
<feature type="coiled-coil region" evidence="6">
    <location>
        <begin position="186"/>
        <end position="213"/>
    </location>
</feature>
<dbReference type="Gene3D" id="3.40.50.10580">
    <property type="entry name" value="ATPase, V1 complex, subunit F"/>
    <property type="match status" value="1"/>
</dbReference>
<organism evidence="8 9">
    <name type="scientific">Tigriopus californicus</name>
    <name type="common">Marine copepod</name>
    <dbReference type="NCBI Taxonomy" id="6832"/>
    <lineage>
        <taxon>Eukaryota</taxon>
        <taxon>Metazoa</taxon>
        <taxon>Ecdysozoa</taxon>
        <taxon>Arthropoda</taxon>
        <taxon>Crustacea</taxon>
        <taxon>Multicrustacea</taxon>
        <taxon>Hexanauplia</taxon>
        <taxon>Copepoda</taxon>
        <taxon>Harpacticoida</taxon>
        <taxon>Harpacticidae</taxon>
        <taxon>Tigriopus</taxon>
    </lineage>
</organism>
<protein>
    <submittedName>
        <fullName evidence="8">Uncharacterized protein</fullName>
    </submittedName>
</protein>
<keyword evidence="4" id="KW-0406">Ion transport</keyword>
<dbReference type="AlphaFoldDB" id="A0A553NS83"/>
<evidence type="ECO:0000313" key="9">
    <source>
        <dbReference type="Proteomes" id="UP000318571"/>
    </source>
</evidence>
<evidence type="ECO:0000313" key="8">
    <source>
        <dbReference type="EMBL" id="TRY68287.1"/>
    </source>
</evidence>
<feature type="coiled-coil region" evidence="6">
    <location>
        <begin position="261"/>
        <end position="288"/>
    </location>
</feature>
<dbReference type="InterPro" id="IPR008218">
    <property type="entry name" value="ATPase_V1-cplx_f_g_su"/>
</dbReference>
<comment type="similarity">
    <text evidence="1">Belongs to the V-ATPase F subunit family.</text>
</comment>
<dbReference type="Proteomes" id="UP000318571">
    <property type="component" value="Chromosome 1"/>
</dbReference>
<evidence type="ECO:0000256" key="2">
    <source>
        <dbReference type="ARBA" id="ARBA00022448"/>
    </source>
</evidence>
<proteinExistence type="inferred from homology"/>
<evidence type="ECO:0000256" key="6">
    <source>
        <dbReference type="SAM" id="Coils"/>
    </source>
</evidence>
<keyword evidence="3" id="KW-0375">Hydrogen ion transport</keyword>
<keyword evidence="6" id="KW-0175">Coiled coil</keyword>
<dbReference type="GO" id="GO:0046961">
    <property type="term" value="F:proton-transporting ATPase activity, rotational mechanism"/>
    <property type="evidence" value="ECO:0007669"/>
    <property type="project" value="InterPro"/>
</dbReference>
<evidence type="ECO:0000256" key="7">
    <source>
        <dbReference type="SAM" id="MobiDB-lite"/>
    </source>
</evidence>
<evidence type="ECO:0000256" key="4">
    <source>
        <dbReference type="ARBA" id="ARBA00023065"/>
    </source>
</evidence>
<dbReference type="PANTHER" id="PTHR13861:SF2">
    <property type="entry name" value="V-TYPE PROTON ATPASE SUBUNIT F"/>
    <property type="match status" value="1"/>
</dbReference>
<dbReference type="STRING" id="6832.A0A553NS83"/>
<feature type="compositionally biased region" description="Low complexity" evidence="7">
    <location>
        <begin position="53"/>
        <end position="64"/>
    </location>
</feature>
<sequence length="601" mass="69441">MDKKQSFLQELQTVFDRKHMGENDPIFETPSRSGSKPELEPHPNPTSAFPQPSLGVSSSLDVNSSDSLRSLTLSLQSEQDQYLIQKSARNELEHKLAEADLLLRKAKEKQAQMNEPRPPSETPKAQKCESIHKNFWQERTALLIQSDQTRKELEKLRQGFEASRIRQQTLHTQRMAKIQSEIDEKIHVLQQQIEKQQNVRKEKSQRLASLQEQRCQLESQSSRDIKNIQLEIQQRHEKTKQKIGHLKEEHDKKLSLVEEPTAILEMEARSLERELKFLENEITFQESLQVAKDRDFEDRMANVKHWSTTQAQMWQEQHQCMTMEVTQLQAEAKVAQEQFHKDLNNQQVERQHHLNITRDELVNVLQQQTELRLKVADLEQCVASHRMNGAKAISNSKIECQTEIKAIKGKKMETDNKLKRLQSAIRSATDDPEVHIPRSGLSEPPHSPGGDLSSKLEAIASLKDRIMISSKEYLFKKQGIQSQVWHDITKLVYCIGHCENQDSSTLDTSRTPDDTSGRFLEEINTPLTDIEECLKKFIKRDDVDIILINQNIAEMIRHTIDQHTAPVPAILEIPSKDHPYDPSKDSILRRAKGMFSIEDMR</sequence>
<evidence type="ECO:0000256" key="5">
    <source>
        <dbReference type="ARBA" id="ARBA00045737"/>
    </source>
</evidence>
<dbReference type="Pfam" id="PF01990">
    <property type="entry name" value="ATP-synt_F"/>
    <property type="match status" value="1"/>
</dbReference>
<reference evidence="8 9" key="1">
    <citation type="journal article" date="2018" name="Nat. Ecol. Evol.">
        <title>Genomic signatures of mitonuclear coevolution across populations of Tigriopus californicus.</title>
        <authorList>
            <person name="Barreto F.S."/>
            <person name="Watson E.T."/>
            <person name="Lima T.G."/>
            <person name="Willett C.S."/>
            <person name="Edmands S."/>
            <person name="Li W."/>
            <person name="Burton R.S."/>
        </authorList>
    </citation>
    <scope>NUCLEOTIDE SEQUENCE [LARGE SCALE GENOMIC DNA]</scope>
    <source>
        <strain evidence="8 9">San Diego</strain>
    </source>
</reference>
<comment type="caution">
    <text evidence="8">The sequence shown here is derived from an EMBL/GenBank/DDBJ whole genome shotgun (WGS) entry which is preliminary data.</text>
</comment>
<gene>
    <name evidence="8" type="ORF">TCAL_03013</name>
</gene>
<dbReference type="GO" id="GO:0033180">
    <property type="term" value="C:proton-transporting V-type ATPase, V1 domain"/>
    <property type="evidence" value="ECO:0007669"/>
    <property type="project" value="InterPro"/>
</dbReference>
<dbReference type="InterPro" id="IPR036906">
    <property type="entry name" value="ATPase_V1_fsu_sf"/>
</dbReference>
<comment type="function">
    <text evidence="5">Subunit of the V1 complex of vacuolar(H+)-ATPase (V-ATPase), a multisubunit enzyme composed of a peripheral complex (V1) that hydrolyzes ATP and a membrane integral complex (V0) that translocates protons. V-ATPase is responsible for acidifying and maintaining the pH of intracellular compartments and in some cell types, is targeted to the plasma membrane, where it is responsible for acidifying the extracellular environment.</text>
</comment>
<dbReference type="EMBL" id="VCGU01000010">
    <property type="protein sequence ID" value="TRY68287.1"/>
    <property type="molecule type" value="Genomic_DNA"/>
</dbReference>
<dbReference type="PANTHER" id="PTHR13861">
    <property type="entry name" value="VACUOLAR ATP SYNTHASE SUBUNIT F"/>
    <property type="match status" value="1"/>
</dbReference>
<dbReference type="NCBIfam" id="TIGR01101">
    <property type="entry name" value="V_ATP_synt_F"/>
    <property type="match status" value="1"/>
</dbReference>
<accession>A0A553NS83</accession>
<name>A0A553NS83_TIGCA</name>
<dbReference type="InterPro" id="IPR005772">
    <property type="entry name" value="ATPase_V1-cplx_fsu_euk"/>
</dbReference>
<evidence type="ECO:0000256" key="1">
    <source>
        <dbReference type="ARBA" id="ARBA00010148"/>
    </source>
</evidence>
<evidence type="ECO:0000256" key="3">
    <source>
        <dbReference type="ARBA" id="ARBA00022781"/>
    </source>
</evidence>
<feature type="region of interest" description="Disordered" evidence="7">
    <location>
        <begin position="14"/>
        <end position="64"/>
    </location>
</feature>
<keyword evidence="2" id="KW-0813">Transport</keyword>
<dbReference type="SUPFAM" id="SSF159468">
    <property type="entry name" value="AtpF-like"/>
    <property type="match status" value="1"/>
</dbReference>